<keyword evidence="2" id="KW-1185">Reference proteome</keyword>
<reference evidence="1 2" key="1">
    <citation type="submission" date="2020-07" db="EMBL/GenBank/DDBJ databases">
        <title>A new beta-1,3-glucan-decomposing anaerobic bacterium isolated from anoxic soil subjected to biological soil disinfestation.</title>
        <authorList>
            <person name="Ueki A."/>
            <person name="Tonouchi A."/>
        </authorList>
    </citation>
    <scope>NUCLEOTIDE SEQUENCE [LARGE SCALE GENOMIC DNA]</scope>
    <source>
        <strain evidence="1 2">TW1</strain>
    </source>
</reference>
<dbReference type="InterPro" id="IPR011989">
    <property type="entry name" value="ARM-like"/>
</dbReference>
<organism evidence="1 2">
    <name type="scientific">Clostridium fungisolvens</name>
    <dbReference type="NCBI Taxonomy" id="1604897"/>
    <lineage>
        <taxon>Bacteria</taxon>
        <taxon>Bacillati</taxon>
        <taxon>Bacillota</taxon>
        <taxon>Clostridia</taxon>
        <taxon>Eubacteriales</taxon>
        <taxon>Clostridiaceae</taxon>
        <taxon>Clostridium</taxon>
    </lineage>
</organism>
<dbReference type="Gene3D" id="1.25.10.10">
    <property type="entry name" value="Leucine-rich Repeat Variant"/>
    <property type="match status" value="1"/>
</dbReference>
<dbReference type="Proteomes" id="UP000580568">
    <property type="component" value="Unassembled WGS sequence"/>
</dbReference>
<dbReference type="SUPFAM" id="SSF48371">
    <property type="entry name" value="ARM repeat"/>
    <property type="match status" value="1"/>
</dbReference>
<accession>A0A6V8SLN1</accession>
<evidence type="ECO:0000313" key="2">
    <source>
        <dbReference type="Proteomes" id="UP000580568"/>
    </source>
</evidence>
<gene>
    <name evidence="1" type="ORF">bsdtw1_03603</name>
</gene>
<protein>
    <recommendedName>
        <fullName evidence="3">HEAT repeat domain-containing protein</fullName>
    </recommendedName>
</protein>
<sequence length="217" mass="25428">MKSLVERLRTELNSFWQWSGLTIEEYENNGEILHSDELDYPNWSLLQDLVFEAIIHLKNGQRSKELTALILESIAIDNEDEVTLDLCEAELADTELQYLAECSLHFPLFNARWQIAELIGRRTNDSFIKYLLLFINDSNKYVQRRALLSLARISPEKAEKVAISKLRDEDDYLRMVAIKILREVSSQYLRDAINILKDDKFKYIQLEIAEIKDEVDQ</sequence>
<dbReference type="InterPro" id="IPR016024">
    <property type="entry name" value="ARM-type_fold"/>
</dbReference>
<dbReference type="Pfam" id="PF13646">
    <property type="entry name" value="HEAT_2"/>
    <property type="match status" value="1"/>
</dbReference>
<comment type="caution">
    <text evidence="1">The sequence shown here is derived from an EMBL/GenBank/DDBJ whole genome shotgun (WGS) entry which is preliminary data.</text>
</comment>
<dbReference type="RefSeq" id="WP_183278845.1">
    <property type="nucleotide sequence ID" value="NZ_BLZR01000001.1"/>
</dbReference>
<proteinExistence type="predicted"/>
<dbReference type="EMBL" id="BLZR01000001">
    <property type="protein sequence ID" value="GFP77475.1"/>
    <property type="molecule type" value="Genomic_DNA"/>
</dbReference>
<evidence type="ECO:0008006" key="3">
    <source>
        <dbReference type="Google" id="ProtNLM"/>
    </source>
</evidence>
<name>A0A6V8SLN1_9CLOT</name>
<dbReference type="AlphaFoldDB" id="A0A6V8SLN1"/>
<evidence type="ECO:0000313" key="1">
    <source>
        <dbReference type="EMBL" id="GFP77475.1"/>
    </source>
</evidence>